<dbReference type="Pfam" id="PF12796">
    <property type="entry name" value="Ank_2"/>
    <property type="match status" value="1"/>
</dbReference>
<dbReference type="PROSITE" id="PS50088">
    <property type="entry name" value="ANK_REPEAT"/>
    <property type="match status" value="1"/>
</dbReference>
<accession>E3FJN7</accession>
<evidence type="ECO:0000313" key="4">
    <source>
        <dbReference type="EMBL" id="ADO71716.1"/>
    </source>
</evidence>
<dbReference type="SMART" id="SM00248">
    <property type="entry name" value="ANK"/>
    <property type="match status" value="4"/>
</dbReference>
<sequence length="209" mass="21868">MSAELFEAIESHQLDRLRVLLSGGAEPNAIKREWPSWLALHAAIDALEQGASIDAVVLLLRHGANPNGLDPSRDTPPLLMALFRHQPEAARMLLAVGADPNVVGDEGDSPLRWCVEHGDLEMAATLLRCGAAKTIDGAGGPSGMTALGRAASQLNIAMLKLLLQAGADPKALDADRLTASERLPPRSSAEPEAWDIAAVLLGQGSSAPG</sequence>
<dbReference type="EMBL" id="CP002271">
    <property type="protein sequence ID" value="ADO71716.1"/>
    <property type="molecule type" value="Genomic_DNA"/>
</dbReference>
<evidence type="ECO:0000256" key="1">
    <source>
        <dbReference type="ARBA" id="ARBA00022737"/>
    </source>
</evidence>
<keyword evidence="2 3" id="KW-0040">ANK repeat</keyword>
<organism evidence="4 5">
    <name type="scientific">Stigmatella aurantiaca (strain DW4/3-1)</name>
    <dbReference type="NCBI Taxonomy" id="378806"/>
    <lineage>
        <taxon>Bacteria</taxon>
        <taxon>Pseudomonadati</taxon>
        <taxon>Myxococcota</taxon>
        <taxon>Myxococcia</taxon>
        <taxon>Myxococcales</taxon>
        <taxon>Cystobacterineae</taxon>
        <taxon>Archangiaceae</taxon>
        <taxon>Stigmatella</taxon>
    </lineage>
</organism>
<evidence type="ECO:0000256" key="3">
    <source>
        <dbReference type="PROSITE-ProRule" id="PRU00023"/>
    </source>
</evidence>
<dbReference type="PANTHER" id="PTHR24180:SF45">
    <property type="entry name" value="POLY [ADP-RIBOSE] POLYMERASE TANKYRASE"/>
    <property type="match status" value="1"/>
</dbReference>
<gene>
    <name evidence="4" type="ordered locus">STAUR_3928</name>
</gene>
<dbReference type="InterPro" id="IPR002110">
    <property type="entry name" value="Ankyrin_rpt"/>
</dbReference>
<dbReference type="PROSITE" id="PS50297">
    <property type="entry name" value="ANK_REP_REGION"/>
    <property type="match status" value="1"/>
</dbReference>
<evidence type="ECO:0000313" key="5">
    <source>
        <dbReference type="Proteomes" id="UP000001351"/>
    </source>
</evidence>
<keyword evidence="1" id="KW-0677">Repeat</keyword>
<protein>
    <submittedName>
        <fullName evidence="4">Ankyrin repeat protein</fullName>
    </submittedName>
</protein>
<dbReference type="STRING" id="378806.STAUR_3928"/>
<keyword evidence="5" id="KW-1185">Reference proteome</keyword>
<name>E3FJN7_STIAD</name>
<reference evidence="4 5" key="1">
    <citation type="journal article" date="2011" name="Mol. Biol. Evol.">
        <title>Comparative genomic analysis of fruiting body formation in Myxococcales.</title>
        <authorList>
            <person name="Huntley S."/>
            <person name="Hamann N."/>
            <person name="Wegener-Feldbrugge S."/>
            <person name="Treuner-Lange A."/>
            <person name="Kube M."/>
            <person name="Reinhardt R."/>
            <person name="Klages S."/>
            <person name="Muller R."/>
            <person name="Ronning C.M."/>
            <person name="Nierman W.C."/>
            <person name="Sogaard-Andersen L."/>
        </authorList>
    </citation>
    <scope>NUCLEOTIDE SEQUENCE [LARGE SCALE GENOMIC DNA]</scope>
    <source>
        <strain evidence="4 5">DW4/3-1</strain>
    </source>
</reference>
<evidence type="ECO:0000256" key="2">
    <source>
        <dbReference type="ARBA" id="ARBA00023043"/>
    </source>
</evidence>
<dbReference type="Proteomes" id="UP000001351">
    <property type="component" value="Chromosome"/>
</dbReference>
<dbReference type="PANTHER" id="PTHR24180">
    <property type="entry name" value="CYCLIN-DEPENDENT KINASE INHIBITOR 2C-RELATED"/>
    <property type="match status" value="1"/>
</dbReference>
<dbReference type="AlphaFoldDB" id="E3FJN7"/>
<dbReference type="KEGG" id="sur:STAUR_3928"/>
<dbReference type="InterPro" id="IPR051637">
    <property type="entry name" value="Ank_repeat_dom-contain_49"/>
</dbReference>
<dbReference type="InterPro" id="IPR036770">
    <property type="entry name" value="Ankyrin_rpt-contain_sf"/>
</dbReference>
<dbReference type="RefSeq" id="WP_013375965.1">
    <property type="nucleotide sequence ID" value="NC_014623.1"/>
</dbReference>
<proteinExistence type="predicted"/>
<dbReference type="Pfam" id="PF00023">
    <property type="entry name" value="Ank"/>
    <property type="match status" value="1"/>
</dbReference>
<dbReference type="eggNOG" id="COG0666">
    <property type="taxonomic scope" value="Bacteria"/>
</dbReference>
<dbReference type="HOGENOM" id="CLU_1265760_0_0_7"/>
<feature type="repeat" description="ANK" evidence="3">
    <location>
        <begin position="142"/>
        <end position="174"/>
    </location>
</feature>
<dbReference type="SUPFAM" id="SSF48403">
    <property type="entry name" value="Ankyrin repeat"/>
    <property type="match status" value="1"/>
</dbReference>
<dbReference type="Gene3D" id="1.25.40.20">
    <property type="entry name" value="Ankyrin repeat-containing domain"/>
    <property type="match status" value="1"/>
</dbReference>